<proteinExistence type="predicted"/>
<gene>
    <name evidence="2" type="ORF">V1264_013786</name>
</gene>
<organism evidence="2 3">
    <name type="scientific">Littorina saxatilis</name>
    <dbReference type="NCBI Taxonomy" id="31220"/>
    <lineage>
        <taxon>Eukaryota</taxon>
        <taxon>Metazoa</taxon>
        <taxon>Spiralia</taxon>
        <taxon>Lophotrochozoa</taxon>
        <taxon>Mollusca</taxon>
        <taxon>Gastropoda</taxon>
        <taxon>Caenogastropoda</taxon>
        <taxon>Littorinimorpha</taxon>
        <taxon>Littorinoidea</taxon>
        <taxon>Littorinidae</taxon>
        <taxon>Littorina</taxon>
    </lineage>
</organism>
<accession>A0AAN9GI68</accession>
<evidence type="ECO:0000313" key="3">
    <source>
        <dbReference type="Proteomes" id="UP001374579"/>
    </source>
</evidence>
<keyword evidence="1" id="KW-1133">Transmembrane helix</keyword>
<dbReference type="GO" id="GO:0016020">
    <property type="term" value="C:membrane"/>
    <property type="evidence" value="ECO:0007669"/>
    <property type="project" value="TreeGrafter"/>
</dbReference>
<comment type="caution">
    <text evidence="2">The sequence shown here is derived from an EMBL/GenBank/DDBJ whole genome shotgun (WGS) entry which is preliminary data.</text>
</comment>
<reference evidence="2 3" key="1">
    <citation type="submission" date="2024-02" db="EMBL/GenBank/DDBJ databases">
        <title>Chromosome-scale genome assembly of the rough periwinkle Littorina saxatilis.</title>
        <authorList>
            <person name="De Jode A."/>
            <person name="Faria R."/>
            <person name="Formenti G."/>
            <person name="Sims Y."/>
            <person name="Smith T.P."/>
            <person name="Tracey A."/>
            <person name="Wood J.M.D."/>
            <person name="Zagrodzka Z.B."/>
            <person name="Johannesson K."/>
            <person name="Butlin R.K."/>
            <person name="Leder E.H."/>
        </authorList>
    </citation>
    <scope>NUCLEOTIDE SEQUENCE [LARGE SCALE GENOMIC DNA]</scope>
    <source>
        <strain evidence="2">Snail1</strain>
        <tissue evidence="2">Muscle</tissue>
    </source>
</reference>
<sequence>MWSALSAMGNSVAKAAALDFGVQWGCWAIAAALKTEKFYDLAGSGTFFALALQSLRWGGTYHTRQKVQTGMVMAWAARLGTYLFSRILHDGADRRFNNVRNRPGIFFIYWTLQGVWIFSTLLPTLLLNNKKKDRPLTTRDYVGWGMWSLGFIFEVVADYQKSRFKANPENAGRFINEGLWSISRHPNYFGEILMWSGLYVSASSVLKGWEHISVISPLFLSHLLINVSGIPMLEAYGLKKWGADPAYQEYVRNTAKLVPFFW</sequence>
<dbReference type="EMBL" id="JBAMIC010000003">
    <property type="protein sequence ID" value="KAK7109803.1"/>
    <property type="molecule type" value="Genomic_DNA"/>
</dbReference>
<dbReference type="Proteomes" id="UP001374579">
    <property type="component" value="Unassembled WGS sequence"/>
</dbReference>
<keyword evidence="1" id="KW-0472">Membrane</keyword>
<dbReference type="PANTHER" id="PTHR32251">
    <property type="entry name" value="3-OXO-5-ALPHA-STEROID 4-DEHYDROGENASE"/>
    <property type="match status" value="1"/>
</dbReference>
<protein>
    <recommendedName>
        <fullName evidence="4">Steroid 5-alpha reductase C-terminal domain-containing protein</fullName>
    </recommendedName>
</protein>
<name>A0AAN9GI68_9CAEN</name>
<feature type="transmembrane region" description="Helical" evidence="1">
    <location>
        <begin position="141"/>
        <end position="159"/>
    </location>
</feature>
<evidence type="ECO:0000313" key="2">
    <source>
        <dbReference type="EMBL" id="KAK7109803.1"/>
    </source>
</evidence>
<dbReference type="InterPro" id="IPR010721">
    <property type="entry name" value="UstE-like"/>
</dbReference>
<dbReference type="Pfam" id="PF06966">
    <property type="entry name" value="DUF1295"/>
    <property type="match status" value="1"/>
</dbReference>
<dbReference type="PANTHER" id="PTHR32251:SF17">
    <property type="entry name" value="STEROID 5-ALPHA REDUCTASE C-TERMINAL DOMAIN-CONTAINING PROTEIN"/>
    <property type="match status" value="1"/>
</dbReference>
<dbReference type="AlphaFoldDB" id="A0AAN9GI68"/>
<keyword evidence="1" id="KW-0812">Transmembrane</keyword>
<dbReference type="Gene3D" id="1.20.120.1630">
    <property type="match status" value="1"/>
</dbReference>
<dbReference type="PROSITE" id="PS50244">
    <property type="entry name" value="S5A_REDUCTASE"/>
    <property type="match status" value="1"/>
</dbReference>
<evidence type="ECO:0008006" key="4">
    <source>
        <dbReference type="Google" id="ProtNLM"/>
    </source>
</evidence>
<evidence type="ECO:0000256" key="1">
    <source>
        <dbReference type="SAM" id="Phobius"/>
    </source>
</evidence>
<keyword evidence="3" id="KW-1185">Reference proteome</keyword>
<feature type="transmembrane region" description="Helical" evidence="1">
    <location>
        <begin position="104"/>
        <end position="126"/>
    </location>
</feature>